<dbReference type="EMBL" id="CAKOGP040000846">
    <property type="protein sequence ID" value="CAJ1939771.1"/>
    <property type="molecule type" value="Genomic_DNA"/>
</dbReference>
<keyword evidence="9" id="KW-0472">Membrane</keyword>
<keyword evidence="7" id="KW-1133">Transmembrane helix</keyword>
<dbReference type="CDD" id="cd07987">
    <property type="entry name" value="LPLAT_MGAT-like"/>
    <property type="match status" value="1"/>
</dbReference>
<gene>
    <name evidence="11" type="ORF">CYCCA115_LOCUS6730</name>
</gene>
<accession>A0AAD2CMZ5</accession>
<evidence type="ECO:0000256" key="7">
    <source>
        <dbReference type="ARBA" id="ARBA00022989"/>
    </source>
</evidence>
<comment type="caution">
    <text evidence="11">The sequence shown here is derived from an EMBL/GenBank/DDBJ whole genome shotgun (WGS) entry which is preliminary data.</text>
</comment>
<evidence type="ECO:0000313" key="12">
    <source>
        <dbReference type="Proteomes" id="UP001295423"/>
    </source>
</evidence>
<evidence type="ECO:0000256" key="4">
    <source>
        <dbReference type="ARBA" id="ARBA00022679"/>
    </source>
</evidence>
<keyword evidence="12" id="KW-1185">Reference proteome</keyword>
<dbReference type="InterPro" id="IPR007130">
    <property type="entry name" value="DAGAT"/>
</dbReference>
<evidence type="ECO:0000256" key="3">
    <source>
        <dbReference type="ARBA" id="ARBA00022516"/>
    </source>
</evidence>
<evidence type="ECO:0000256" key="10">
    <source>
        <dbReference type="ARBA" id="ARBA00023315"/>
    </source>
</evidence>
<dbReference type="SUPFAM" id="SSF69593">
    <property type="entry name" value="Glycerol-3-phosphate (1)-acyltransferase"/>
    <property type="match status" value="1"/>
</dbReference>
<evidence type="ECO:0000256" key="1">
    <source>
        <dbReference type="ARBA" id="ARBA00004477"/>
    </source>
</evidence>
<keyword evidence="6" id="KW-0256">Endoplasmic reticulum</keyword>
<dbReference type="Proteomes" id="UP001295423">
    <property type="component" value="Unassembled WGS sequence"/>
</dbReference>
<dbReference type="PANTHER" id="PTHR12317">
    <property type="entry name" value="DIACYLGLYCEROL O-ACYLTRANSFERASE"/>
    <property type="match status" value="1"/>
</dbReference>
<evidence type="ECO:0000313" key="11">
    <source>
        <dbReference type="EMBL" id="CAJ1939771.1"/>
    </source>
</evidence>
<keyword evidence="10" id="KW-0012">Acyltransferase</keyword>
<dbReference type="PANTHER" id="PTHR12317:SF63">
    <property type="entry name" value="DIACYLGLYCEROL O-ACYLTRANSFERASE 2"/>
    <property type="match status" value="1"/>
</dbReference>
<keyword evidence="3" id="KW-0444">Lipid biosynthesis</keyword>
<comment type="subcellular location">
    <subcellularLocation>
        <location evidence="1">Endoplasmic reticulum membrane</location>
        <topology evidence="1">Multi-pass membrane protein</topology>
    </subcellularLocation>
</comment>
<dbReference type="AlphaFoldDB" id="A0AAD2CMZ5"/>
<evidence type="ECO:0008006" key="13">
    <source>
        <dbReference type="Google" id="ProtNLM"/>
    </source>
</evidence>
<evidence type="ECO:0000256" key="6">
    <source>
        <dbReference type="ARBA" id="ARBA00022824"/>
    </source>
</evidence>
<keyword evidence="5" id="KW-0812">Transmembrane</keyword>
<proteinExistence type="inferred from homology"/>
<reference evidence="11" key="1">
    <citation type="submission" date="2023-08" db="EMBL/GenBank/DDBJ databases">
        <authorList>
            <person name="Audoor S."/>
            <person name="Bilcke G."/>
        </authorList>
    </citation>
    <scope>NUCLEOTIDE SEQUENCE</scope>
</reference>
<name>A0AAD2CMZ5_9STRA</name>
<protein>
    <recommendedName>
        <fullName evidence="13">Acyltransferase</fullName>
    </recommendedName>
</protein>
<comment type="similarity">
    <text evidence="2">Belongs to the diacylglycerol acyltransferase family.</text>
</comment>
<dbReference type="Pfam" id="PF03982">
    <property type="entry name" value="DAGAT"/>
    <property type="match status" value="1"/>
</dbReference>
<dbReference type="GO" id="GO:0005789">
    <property type="term" value="C:endoplasmic reticulum membrane"/>
    <property type="evidence" value="ECO:0007669"/>
    <property type="project" value="UniProtKB-SubCell"/>
</dbReference>
<sequence>MYAVGPHRKPDIGERIKVRKWKLWGSWMRFFALEIVVDAETYYSRELLEKQAIVGISPHGIFPFGLAFATLSELTGVAFGKIRPVVATATKLLPFVRDVLKWVGAVDASRPQVDSALSSGARIGLAPGGIAEMFEGYPKPNAHPNEEYIIIRRGIFRLAMKNNVPMIPVYCFGSTKLLKRVQFPRIIEKISLLLRTSLVLFYGKYGLPIPFRKRLLYVMGNPIHPPEASASADQQVETFVASYCNELIRCFDRHKQSYGWEEKILRILKL</sequence>
<keyword evidence="8" id="KW-0443">Lipid metabolism</keyword>
<dbReference type="GO" id="GO:0004144">
    <property type="term" value="F:diacylglycerol O-acyltransferase activity"/>
    <property type="evidence" value="ECO:0007669"/>
    <property type="project" value="TreeGrafter"/>
</dbReference>
<dbReference type="GO" id="GO:0019432">
    <property type="term" value="P:triglyceride biosynthetic process"/>
    <property type="evidence" value="ECO:0007669"/>
    <property type="project" value="TreeGrafter"/>
</dbReference>
<evidence type="ECO:0000256" key="8">
    <source>
        <dbReference type="ARBA" id="ARBA00023098"/>
    </source>
</evidence>
<organism evidence="11 12">
    <name type="scientific">Cylindrotheca closterium</name>
    <dbReference type="NCBI Taxonomy" id="2856"/>
    <lineage>
        <taxon>Eukaryota</taxon>
        <taxon>Sar</taxon>
        <taxon>Stramenopiles</taxon>
        <taxon>Ochrophyta</taxon>
        <taxon>Bacillariophyta</taxon>
        <taxon>Bacillariophyceae</taxon>
        <taxon>Bacillariophycidae</taxon>
        <taxon>Bacillariales</taxon>
        <taxon>Bacillariaceae</taxon>
        <taxon>Cylindrotheca</taxon>
    </lineage>
</organism>
<evidence type="ECO:0000256" key="5">
    <source>
        <dbReference type="ARBA" id="ARBA00022692"/>
    </source>
</evidence>
<evidence type="ECO:0000256" key="9">
    <source>
        <dbReference type="ARBA" id="ARBA00023136"/>
    </source>
</evidence>
<evidence type="ECO:0000256" key="2">
    <source>
        <dbReference type="ARBA" id="ARBA00005420"/>
    </source>
</evidence>
<keyword evidence="4" id="KW-0808">Transferase</keyword>